<keyword evidence="1" id="KW-0812">Transmembrane</keyword>
<dbReference type="AlphaFoldDB" id="A0A2V4W141"/>
<proteinExistence type="predicted"/>
<dbReference type="OrthoDB" id="482433at2"/>
<dbReference type="Proteomes" id="UP000247790">
    <property type="component" value="Unassembled WGS sequence"/>
</dbReference>
<feature type="transmembrane region" description="Helical" evidence="1">
    <location>
        <begin position="139"/>
        <end position="157"/>
    </location>
</feature>
<feature type="transmembrane region" description="Helical" evidence="1">
    <location>
        <begin position="173"/>
        <end position="192"/>
    </location>
</feature>
<evidence type="ECO:0000313" key="4">
    <source>
        <dbReference type="Proteomes" id="UP000247790"/>
    </source>
</evidence>
<organism evidence="2 4">
    <name type="scientific">Paenibacillus barcinonensis</name>
    <dbReference type="NCBI Taxonomy" id="198119"/>
    <lineage>
        <taxon>Bacteria</taxon>
        <taxon>Bacillati</taxon>
        <taxon>Bacillota</taxon>
        <taxon>Bacilli</taxon>
        <taxon>Bacillales</taxon>
        <taxon>Paenibacillaceae</taxon>
        <taxon>Paenibacillus</taxon>
    </lineage>
</organism>
<name>A0A2V4W141_PAEBA</name>
<accession>A0A2V4W141</accession>
<feature type="transmembrane region" description="Helical" evidence="1">
    <location>
        <begin position="83"/>
        <end position="101"/>
    </location>
</feature>
<dbReference type="EMBL" id="CP054614">
    <property type="protein sequence ID" value="QKS59742.1"/>
    <property type="molecule type" value="Genomic_DNA"/>
</dbReference>
<evidence type="ECO:0000313" key="5">
    <source>
        <dbReference type="Proteomes" id="UP000509327"/>
    </source>
</evidence>
<evidence type="ECO:0000313" key="2">
    <source>
        <dbReference type="EMBL" id="PYE52113.1"/>
    </source>
</evidence>
<feature type="transmembrane region" description="Helical" evidence="1">
    <location>
        <begin position="42"/>
        <end position="63"/>
    </location>
</feature>
<dbReference type="PANTHER" id="PTHR36009">
    <property type="match status" value="1"/>
</dbReference>
<dbReference type="RefSeq" id="WP_110893014.1">
    <property type="nucleotide sequence ID" value="NZ_CP054614.1"/>
</dbReference>
<evidence type="ECO:0000313" key="3">
    <source>
        <dbReference type="EMBL" id="QKS59742.1"/>
    </source>
</evidence>
<reference evidence="2 4" key="1">
    <citation type="submission" date="2018-06" db="EMBL/GenBank/DDBJ databases">
        <title>Genomic Encyclopedia of Type Strains, Phase III (KMG-III): the genomes of soil and plant-associated and newly described type strains.</title>
        <authorList>
            <person name="Whitman W."/>
        </authorList>
    </citation>
    <scope>NUCLEOTIDE SEQUENCE [LARGE SCALE GENOMIC DNA]</scope>
    <source>
        <strain evidence="2 4">CECT 7022</strain>
    </source>
</reference>
<reference evidence="3 5" key="2">
    <citation type="submission" date="2020-06" db="EMBL/GenBank/DDBJ databases">
        <title>Complete genome of Paenibacillus barcinonensis KACC11450.</title>
        <authorList>
            <person name="Kim M."/>
            <person name="Park Y.-J."/>
            <person name="Shin J.-H."/>
        </authorList>
    </citation>
    <scope>NUCLEOTIDE SEQUENCE [LARGE SCALE GENOMIC DNA]</scope>
    <source>
        <strain evidence="3 5">KACC11450</strain>
    </source>
</reference>
<sequence>MRYSLGLLWLVFIVYALFMAPGNSPGNDPVFKGLLTLQSKEAWLLTVFSWLGIFPAVYACLLLRNSVKAGGREGKRSVPAWPFVLFSFGLGAFALLPYYAWVWTFPVRTGSAYQVNNHLPVPSADSSKTGVARVAASKLTHLVLLLLTLGLAVYAITQGNPEHYAEAFNQSSFVHIMTIDLGVLTLLSTLAIFQDARDNGRAAYWAWLGLLPLAGPLIYLLTESEQH</sequence>
<keyword evidence="1" id="KW-1133">Transmembrane helix</keyword>
<feature type="transmembrane region" description="Helical" evidence="1">
    <location>
        <begin position="204"/>
        <end position="222"/>
    </location>
</feature>
<keyword evidence="5" id="KW-1185">Reference proteome</keyword>
<dbReference type="EMBL" id="QJSW01000001">
    <property type="protein sequence ID" value="PYE52113.1"/>
    <property type="molecule type" value="Genomic_DNA"/>
</dbReference>
<evidence type="ECO:0000256" key="1">
    <source>
        <dbReference type="SAM" id="Phobius"/>
    </source>
</evidence>
<evidence type="ECO:0008006" key="6">
    <source>
        <dbReference type="Google" id="ProtNLM"/>
    </source>
</evidence>
<protein>
    <recommendedName>
        <fullName evidence="6">DUF2834 domain-containing protein</fullName>
    </recommendedName>
</protein>
<gene>
    <name evidence="2" type="ORF">DFQ00_10145</name>
    <name evidence="3" type="ORF">HUB98_28410</name>
</gene>
<dbReference type="Proteomes" id="UP000509327">
    <property type="component" value="Chromosome"/>
</dbReference>
<dbReference type="PANTHER" id="PTHR36009:SF3">
    <property type="entry name" value="TRANSMEMBRANE PROTEIN"/>
    <property type="match status" value="1"/>
</dbReference>
<keyword evidence="1" id="KW-0472">Membrane</keyword>